<evidence type="ECO:0000313" key="1">
    <source>
        <dbReference type="EMBL" id="VIO91230.1"/>
    </source>
</evidence>
<dbReference type="KEGG" id="bmy:BM_BM8597"/>
<accession>A0A4E9F5S1</accession>
<protein>
    <submittedName>
        <fullName evidence="1 3">Uncharacterized protein</fullName>
    </submittedName>
</protein>
<keyword evidence="2" id="KW-1185">Reference proteome</keyword>
<dbReference type="CTD" id="6104178"/>
<organism evidence="1">
    <name type="scientific">Brugia malayi</name>
    <name type="common">Filarial nematode worm</name>
    <dbReference type="NCBI Taxonomy" id="6279"/>
    <lineage>
        <taxon>Eukaryota</taxon>
        <taxon>Metazoa</taxon>
        <taxon>Ecdysozoa</taxon>
        <taxon>Nematoda</taxon>
        <taxon>Chromadorea</taxon>
        <taxon>Rhabditida</taxon>
        <taxon>Spirurina</taxon>
        <taxon>Spiruromorpha</taxon>
        <taxon>Filarioidea</taxon>
        <taxon>Onchocercidae</taxon>
        <taxon>Brugia</taxon>
    </lineage>
</organism>
<dbReference type="Proteomes" id="UP000006672">
    <property type="component" value="Unassembled WGS sequence"/>
</dbReference>
<dbReference type="WBParaSite" id="Bm8597a.1">
    <property type="protein sequence ID" value="Bm8597a.1"/>
    <property type="gene ID" value="WBGene00228858"/>
</dbReference>
<sequence>MLKHNSNLDERGEIYQVDGTICESLAPGITYANASMVFNEKRKIREAREDKNGWTSKEFLEEILHRLAGKKYDEVHGLVIAAADHAIVDVYRELFQAVIDEYDRDFLESGISDPVLENVLILLKSYGTTKNKLAVLLECSNGVTSWKAFMMLGCFVEEIIPEMKDLNEHFIRDIREIYVPSWIERFEKNVMLNHPDNQINREYFSNLEADYLNENYSPVLPDASSDLFLAAVFMFLRIFTLSMSKNYELLDELFDKVLSCTHIQSHYMEAFIMKLDEIYKFSNRQLPLNTLILVNSLKSKFYPLPQVFSPEYYLKLAVGPLCYSLHISTSNMFNIGYVVLVLRNCLVSVENESIGRNQWTFFLEFLANFLICCEEYTLCTVRVICMDTFKLFLSKFEPVAQVLVIRKLFGMIQKDEIQRKNFHKINIYDEKSLKFEAQLLAWIIDLFRSKLKYEVFRRELGFFWGDMVSIRYSYLSDGLQYYLSVFIFAQELALRRMNPELILNIYKHFLQPLQSQISDWTELVKIEQQQINHGSLEVPANQLSVSMERLEMETRRQQNIQSLPLLQFQYSQTLNFAETFLHSAHML</sequence>
<dbReference type="EMBL" id="CAAKNF010000192">
    <property type="protein sequence ID" value="VIO91230.1"/>
    <property type="molecule type" value="Genomic_DNA"/>
</dbReference>
<dbReference type="OrthoDB" id="5860250at2759"/>
<evidence type="ECO:0000313" key="2">
    <source>
        <dbReference type="Proteomes" id="UP000006672"/>
    </source>
</evidence>
<accession>A0A5S6PWX5</accession>
<name>A0A4E9F5S1_BRUMA</name>
<reference evidence="3" key="3">
    <citation type="submission" date="2019-12" db="UniProtKB">
        <authorList>
            <consortium name="WormBaseParasite"/>
        </authorList>
    </citation>
    <scope>IDENTIFICATION</scope>
</reference>
<dbReference type="AlphaFoldDB" id="A0A4E9F5S1"/>
<reference evidence="2" key="1">
    <citation type="journal article" date="2007" name="Science">
        <title>Draft genome of the filarial nematode parasite Brugia malayi.</title>
        <authorList>
            <person name="Ghedin E."/>
            <person name="Wang S."/>
            <person name="Spiro D."/>
            <person name="Caler E."/>
            <person name="Zhao Q."/>
            <person name="Crabtree J."/>
            <person name="Allen J.E."/>
            <person name="Delcher A.L."/>
            <person name="Guiliano D.B."/>
            <person name="Miranda-Saavedra D."/>
            <person name="Angiuoli S.V."/>
            <person name="Creasy T."/>
            <person name="Amedeo P."/>
            <person name="Haas B."/>
            <person name="El-Sayed N.M."/>
            <person name="Wortman J.R."/>
            <person name="Feldblyum T."/>
            <person name="Tallon L."/>
            <person name="Schatz M."/>
            <person name="Shumway M."/>
            <person name="Koo H."/>
            <person name="Salzberg S.L."/>
            <person name="Schobel S."/>
            <person name="Pertea M."/>
            <person name="Pop M."/>
            <person name="White O."/>
            <person name="Barton G.J."/>
            <person name="Carlow C.K."/>
            <person name="Crawford M.J."/>
            <person name="Daub J."/>
            <person name="Dimmic M.W."/>
            <person name="Estes C.F."/>
            <person name="Foster J.M."/>
            <person name="Ganatra M."/>
            <person name="Gregory W.F."/>
            <person name="Johnson N.M."/>
            <person name="Jin J."/>
            <person name="Komuniecki R."/>
            <person name="Korf I."/>
            <person name="Kumar S."/>
            <person name="Laney S."/>
            <person name="Li B.W."/>
            <person name="Li W."/>
            <person name="Lindblom T.H."/>
            <person name="Lustigman S."/>
            <person name="Ma D."/>
            <person name="Maina C.V."/>
            <person name="Martin D.M."/>
            <person name="McCarter J.P."/>
            <person name="McReynolds L."/>
            <person name="Mitreva M."/>
            <person name="Nutman T.B."/>
            <person name="Parkinson J."/>
            <person name="Peregrin-Alvarez J.M."/>
            <person name="Poole C."/>
            <person name="Ren Q."/>
            <person name="Saunders L."/>
            <person name="Sluder A.E."/>
            <person name="Smith K."/>
            <person name="Stanke M."/>
            <person name="Unnasch T.R."/>
            <person name="Ware J."/>
            <person name="Wei A.D."/>
            <person name="Weil G."/>
            <person name="Williams D.J."/>
            <person name="Zhang Y."/>
            <person name="Williams S.A."/>
            <person name="Fraser-Liggett C."/>
            <person name="Slatko B."/>
            <person name="Blaxter M.L."/>
            <person name="Scott A.L."/>
        </authorList>
    </citation>
    <scope>NUCLEOTIDE SEQUENCE</scope>
    <source>
        <strain evidence="2">FR3</strain>
    </source>
</reference>
<gene>
    <name evidence="1 3" type="primary">Bm8597</name>
    <name evidence="1" type="ORF">BM_BM8597</name>
</gene>
<reference evidence="1" key="2">
    <citation type="submission" date="2019-04" db="EMBL/GenBank/DDBJ databases">
        <authorList>
            <person name="Howe K."/>
            <person name="Paulini M."/>
            <person name="Williams G."/>
        </authorList>
    </citation>
    <scope>NUCLEOTIDE SEQUENCE [LARGE SCALE GENOMIC DNA]</scope>
    <source>
        <strain evidence="1">FR3</strain>
    </source>
</reference>
<dbReference type="RefSeq" id="XP_042932799.1">
    <property type="nucleotide sequence ID" value="XM_043076865.1"/>
</dbReference>
<dbReference type="GeneID" id="6104178"/>
<evidence type="ECO:0000313" key="3">
    <source>
        <dbReference type="WBParaSite" id="Bm8597a.1"/>
    </source>
</evidence>
<proteinExistence type="predicted"/>